<keyword evidence="3" id="KW-1185">Reference proteome</keyword>
<dbReference type="RefSeq" id="WP_011076012.1">
    <property type="nucleotide sequence ID" value="NC_004369.1"/>
</dbReference>
<organism evidence="2 3">
    <name type="scientific">Corynebacterium efficiens (strain DSM 44549 / YS-314 / AJ 12310 / JCM 11189 / NBRC 100395)</name>
    <dbReference type="NCBI Taxonomy" id="196164"/>
    <lineage>
        <taxon>Bacteria</taxon>
        <taxon>Bacillati</taxon>
        <taxon>Actinomycetota</taxon>
        <taxon>Actinomycetes</taxon>
        <taxon>Mycobacteriales</taxon>
        <taxon>Corynebacteriaceae</taxon>
        <taxon>Corynebacterium</taxon>
    </lineage>
</organism>
<dbReference type="Proteomes" id="UP000001409">
    <property type="component" value="Chromosome"/>
</dbReference>
<evidence type="ECO:0000313" key="3">
    <source>
        <dbReference type="Proteomes" id="UP000001409"/>
    </source>
</evidence>
<accession>Q8FM90</accession>
<proteinExistence type="predicted"/>
<dbReference type="HOGENOM" id="CLU_2632124_0_0_11"/>
<protein>
    <submittedName>
        <fullName evidence="2">Uncharacterized protein</fullName>
    </submittedName>
</protein>
<sequence length="77" mass="8424">MRYRRGSAAHQVWRRPTRSARAEAVEDAPTDLVGLARSIHLDEDAAVALDHEEGSRPLGEPDPGAPLNRPRFDAAVV</sequence>
<dbReference type="EMBL" id="BA000035">
    <property type="protein sequence ID" value="BAC19427.1"/>
    <property type="molecule type" value="Genomic_DNA"/>
</dbReference>
<evidence type="ECO:0000256" key="1">
    <source>
        <dbReference type="SAM" id="MobiDB-lite"/>
    </source>
</evidence>
<evidence type="ECO:0000313" key="2">
    <source>
        <dbReference type="EMBL" id="BAC19427.1"/>
    </source>
</evidence>
<dbReference type="STRING" id="196164.gene:10743064"/>
<name>Q8FM90_COREF</name>
<reference evidence="2 3" key="1">
    <citation type="journal article" date="2003" name="Genome Res.">
        <title>Comparative complete genome sequence analysis of the amino acid replacements responsible for the thermostability of Corynebacterium efficiens.</title>
        <authorList>
            <person name="Nishio Y."/>
            <person name="Nakamura Y."/>
            <person name="Kawarabayasi Y."/>
            <person name="Usuda Y."/>
            <person name="Kimura E."/>
            <person name="Sugimoto S."/>
            <person name="Matsui K."/>
            <person name="Yamagishi A."/>
            <person name="Kikuchi H."/>
            <person name="Ikeo K."/>
            <person name="Gojobori T."/>
        </authorList>
    </citation>
    <scope>NUCLEOTIDE SEQUENCE [LARGE SCALE GENOMIC DNA]</scope>
    <source>
        <strain evidence="3">DSM 44549 / YS-314 / AJ 12310 / JCM 11189 / NBRC 100395</strain>
    </source>
</reference>
<dbReference type="KEGG" id="cef:CE2617"/>
<dbReference type="AlphaFoldDB" id="Q8FM90"/>
<feature type="region of interest" description="Disordered" evidence="1">
    <location>
        <begin position="49"/>
        <end position="77"/>
    </location>
</feature>